<dbReference type="STRING" id="880071.Fleli_0673"/>
<evidence type="ECO:0000256" key="1">
    <source>
        <dbReference type="SAM" id="Phobius"/>
    </source>
</evidence>
<keyword evidence="1" id="KW-0472">Membrane</keyword>
<gene>
    <name evidence="2" type="ordered locus">Fleli_0673</name>
</gene>
<organism evidence="2 3">
    <name type="scientific">Bernardetia litoralis (strain ATCC 23117 / DSM 6794 / NBRC 15988 / NCIMB 1366 / Fx l1 / Sio-4)</name>
    <name type="common">Flexibacter litoralis</name>
    <dbReference type="NCBI Taxonomy" id="880071"/>
    <lineage>
        <taxon>Bacteria</taxon>
        <taxon>Pseudomonadati</taxon>
        <taxon>Bacteroidota</taxon>
        <taxon>Cytophagia</taxon>
        <taxon>Cytophagales</taxon>
        <taxon>Bernardetiaceae</taxon>
        <taxon>Bernardetia</taxon>
    </lineage>
</organism>
<proteinExistence type="predicted"/>
<dbReference type="RefSeq" id="WP_014796595.1">
    <property type="nucleotide sequence ID" value="NC_018018.1"/>
</dbReference>
<keyword evidence="3" id="KW-1185">Reference proteome</keyword>
<name>I4AGQ1_BERLS</name>
<accession>I4AGQ1</accession>
<keyword evidence="1" id="KW-0812">Transmembrane</keyword>
<evidence type="ECO:0000313" key="2">
    <source>
        <dbReference type="EMBL" id="AFM03136.1"/>
    </source>
</evidence>
<dbReference type="Proteomes" id="UP000006054">
    <property type="component" value="Chromosome"/>
</dbReference>
<sequence length="165" mass="20109">MNSTKLNITNNLISNLDIVFIENNIKKYVNDFQSTFIFILAIPFLYISLFFTSLIISYNFIKRYKKYMNFKDAHDYKELRLLYDFTTENKEKIAKILTNIKNKNKMLYYFFYPSKLIFFGIDKYEIKAMKRFKSLDTPTKEGALFRSISEEELWKRRNKMYEYKL</sequence>
<dbReference type="KEGG" id="fli:Fleli_0673"/>
<dbReference type="HOGENOM" id="CLU_1608413_0_0_10"/>
<protein>
    <submittedName>
        <fullName evidence="2">Uncharacterized protein</fullName>
    </submittedName>
</protein>
<feature type="transmembrane region" description="Helical" evidence="1">
    <location>
        <begin position="36"/>
        <end position="61"/>
    </location>
</feature>
<dbReference type="EMBL" id="CP003345">
    <property type="protein sequence ID" value="AFM03136.1"/>
    <property type="molecule type" value="Genomic_DNA"/>
</dbReference>
<evidence type="ECO:0000313" key="3">
    <source>
        <dbReference type="Proteomes" id="UP000006054"/>
    </source>
</evidence>
<reference evidence="3" key="1">
    <citation type="submission" date="2012-06" db="EMBL/GenBank/DDBJ databases">
        <title>The complete genome of Flexibacter litoralis DSM 6794.</title>
        <authorList>
            <person name="Lucas S."/>
            <person name="Copeland A."/>
            <person name="Lapidus A."/>
            <person name="Glavina del Rio T."/>
            <person name="Dalin E."/>
            <person name="Tice H."/>
            <person name="Bruce D."/>
            <person name="Goodwin L."/>
            <person name="Pitluck S."/>
            <person name="Peters L."/>
            <person name="Ovchinnikova G."/>
            <person name="Lu M."/>
            <person name="Kyrpides N."/>
            <person name="Mavromatis K."/>
            <person name="Ivanova N."/>
            <person name="Brettin T."/>
            <person name="Detter J.C."/>
            <person name="Han C."/>
            <person name="Larimer F."/>
            <person name="Land M."/>
            <person name="Hauser L."/>
            <person name="Markowitz V."/>
            <person name="Cheng J.-F."/>
            <person name="Hugenholtz P."/>
            <person name="Woyke T."/>
            <person name="Wu D."/>
            <person name="Spring S."/>
            <person name="Lang E."/>
            <person name="Kopitz M."/>
            <person name="Brambilla E."/>
            <person name="Klenk H.-P."/>
            <person name="Eisen J.A."/>
        </authorList>
    </citation>
    <scope>NUCLEOTIDE SEQUENCE [LARGE SCALE GENOMIC DNA]</scope>
    <source>
        <strain evidence="3">ATCC 23117 / DSM 6794 / NBRC 15988 / NCIMB 1366 / Sio-4</strain>
    </source>
</reference>
<dbReference type="AlphaFoldDB" id="I4AGQ1"/>
<keyword evidence="1" id="KW-1133">Transmembrane helix</keyword>